<name>A0AAE1AA08_9GAST</name>
<protein>
    <submittedName>
        <fullName evidence="1">Uncharacterized protein</fullName>
    </submittedName>
</protein>
<evidence type="ECO:0000313" key="1">
    <source>
        <dbReference type="EMBL" id="KAK3783426.1"/>
    </source>
</evidence>
<evidence type="ECO:0000313" key="2">
    <source>
        <dbReference type="Proteomes" id="UP001283361"/>
    </source>
</evidence>
<sequence length="134" mass="14812">MKILGSSYLSTQVSPFEVVQCWSHLAASSEKAGLVSQNGVPARSSLPKCSSPRIQHAIVKEGARDDRWARCLSQPCRVRIIFTLNGSEPLARVSFQMALTLGQEKKEERGRRSRMSTSEDPSSVLFPDYLMIAA</sequence>
<accession>A0AAE1AA08</accession>
<dbReference type="EMBL" id="JAWDGP010002410">
    <property type="protein sequence ID" value="KAK3783426.1"/>
    <property type="molecule type" value="Genomic_DNA"/>
</dbReference>
<keyword evidence="2" id="KW-1185">Reference proteome</keyword>
<dbReference type="AlphaFoldDB" id="A0AAE1AA08"/>
<reference evidence="1" key="1">
    <citation type="journal article" date="2023" name="G3 (Bethesda)">
        <title>A reference genome for the long-term kleptoplast-retaining sea slug Elysia crispata morphotype clarki.</title>
        <authorList>
            <person name="Eastman K.E."/>
            <person name="Pendleton A.L."/>
            <person name="Shaikh M.A."/>
            <person name="Suttiyut T."/>
            <person name="Ogas R."/>
            <person name="Tomko P."/>
            <person name="Gavelis G."/>
            <person name="Widhalm J.R."/>
            <person name="Wisecaver J.H."/>
        </authorList>
    </citation>
    <scope>NUCLEOTIDE SEQUENCE</scope>
    <source>
        <strain evidence="1">ECLA1</strain>
    </source>
</reference>
<organism evidence="1 2">
    <name type="scientific">Elysia crispata</name>
    <name type="common">lettuce slug</name>
    <dbReference type="NCBI Taxonomy" id="231223"/>
    <lineage>
        <taxon>Eukaryota</taxon>
        <taxon>Metazoa</taxon>
        <taxon>Spiralia</taxon>
        <taxon>Lophotrochozoa</taxon>
        <taxon>Mollusca</taxon>
        <taxon>Gastropoda</taxon>
        <taxon>Heterobranchia</taxon>
        <taxon>Euthyneura</taxon>
        <taxon>Panpulmonata</taxon>
        <taxon>Sacoglossa</taxon>
        <taxon>Placobranchoidea</taxon>
        <taxon>Plakobranchidae</taxon>
        <taxon>Elysia</taxon>
    </lineage>
</organism>
<gene>
    <name evidence="1" type="ORF">RRG08_033687</name>
</gene>
<comment type="caution">
    <text evidence="1">The sequence shown here is derived from an EMBL/GenBank/DDBJ whole genome shotgun (WGS) entry which is preliminary data.</text>
</comment>
<dbReference type="Proteomes" id="UP001283361">
    <property type="component" value="Unassembled WGS sequence"/>
</dbReference>
<proteinExistence type="predicted"/>